<dbReference type="PANTHER" id="PTHR40114:SF1">
    <property type="entry name" value="SLR0698 PROTEIN"/>
    <property type="match status" value="1"/>
</dbReference>
<feature type="domain" description="CYTH" evidence="1">
    <location>
        <begin position="2"/>
        <end position="171"/>
    </location>
</feature>
<gene>
    <name evidence="2" type="ORF">VB738_00235</name>
</gene>
<dbReference type="RefSeq" id="WP_323303821.1">
    <property type="nucleotide sequence ID" value="NZ_JAYGHX010000001.1"/>
</dbReference>
<dbReference type="Proteomes" id="UP001304461">
    <property type="component" value="Unassembled WGS sequence"/>
</dbReference>
<dbReference type="PANTHER" id="PTHR40114">
    <property type="entry name" value="SLR0698 PROTEIN"/>
    <property type="match status" value="1"/>
</dbReference>
<sequence length="190" mass="20721">MALEIERRFLVRGELWRPYALDGSVIRQGYLASGNEGPTLRVRLARPPAGPVAAFLTLKLPPAGEGLTGPEHREPIPAAGVALAREEYEYAIPSSDAEALLERCPHRVGKIRYGLDLPGGDWVLDVFEGANAPLVVAEVELERADQPVAVPPWCAREITGRRELSNAALARYPLALWLEADRQALLALTT</sequence>
<organism evidence="2 3">
    <name type="scientific">Cyanobium gracile UHCC 0139</name>
    <dbReference type="NCBI Taxonomy" id="3110308"/>
    <lineage>
        <taxon>Bacteria</taxon>
        <taxon>Bacillati</taxon>
        <taxon>Cyanobacteriota</taxon>
        <taxon>Cyanophyceae</taxon>
        <taxon>Synechococcales</taxon>
        <taxon>Prochlorococcaceae</taxon>
        <taxon>Cyanobium</taxon>
    </lineage>
</organism>
<accession>A0ABU5RNK7</accession>
<dbReference type="InterPro" id="IPR023577">
    <property type="entry name" value="CYTH_domain"/>
</dbReference>
<dbReference type="Pfam" id="PF01928">
    <property type="entry name" value="CYTH"/>
    <property type="match status" value="1"/>
</dbReference>
<evidence type="ECO:0000313" key="3">
    <source>
        <dbReference type="Proteomes" id="UP001304461"/>
    </source>
</evidence>
<evidence type="ECO:0000313" key="2">
    <source>
        <dbReference type="EMBL" id="MEA5389673.1"/>
    </source>
</evidence>
<evidence type="ECO:0000259" key="1">
    <source>
        <dbReference type="SMART" id="SM01118"/>
    </source>
</evidence>
<protein>
    <submittedName>
        <fullName evidence="2">CYTH domain-containing protein</fullName>
    </submittedName>
</protein>
<proteinExistence type="predicted"/>
<dbReference type="Gene3D" id="2.40.320.10">
    <property type="entry name" value="Hypothetical Protein Pfu-838710-001"/>
    <property type="match status" value="1"/>
</dbReference>
<dbReference type="InterPro" id="IPR033469">
    <property type="entry name" value="CYTH-like_dom_sf"/>
</dbReference>
<comment type="caution">
    <text evidence="2">The sequence shown here is derived from an EMBL/GenBank/DDBJ whole genome shotgun (WGS) entry which is preliminary data.</text>
</comment>
<reference evidence="2 3" key="1">
    <citation type="submission" date="2023-12" db="EMBL/GenBank/DDBJ databases">
        <title>Baltic Sea Cyanobacteria.</title>
        <authorList>
            <person name="Delbaje E."/>
            <person name="Fewer D.P."/>
            <person name="Shishido T.K."/>
        </authorList>
    </citation>
    <scope>NUCLEOTIDE SEQUENCE [LARGE SCALE GENOMIC DNA]</scope>
    <source>
        <strain evidence="2 3">UHCC 0139</strain>
    </source>
</reference>
<dbReference type="SMART" id="SM01118">
    <property type="entry name" value="CYTH"/>
    <property type="match status" value="1"/>
</dbReference>
<name>A0ABU5RNK7_9CYAN</name>
<dbReference type="InterPro" id="IPR012042">
    <property type="entry name" value="NeuTTM/CthTTM-like"/>
</dbReference>
<dbReference type="CDD" id="cd07891">
    <property type="entry name" value="CYTH-like_CthTTM-like_1"/>
    <property type="match status" value="1"/>
</dbReference>
<keyword evidence="3" id="KW-1185">Reference proteome</keyword>
<dbReference type="SUPFAM" id="SSF55154">
    <property type="entry name" value="CYTH-like phosphatases"/>
    <property type="match status" value="1"/>
</dbReference>
<dbReference type="EMBL" id="JAYGHX010000001">
    <property type="protein sequence ID" value="MEA5389673.1"/>
    <property type="molecule type" value="Genomic_DNA"/>
</dbReference>
<dbReference type="PIRSF" id="PIRSF016487">
    <property type="entry name" value="CYTH_UCP016487"/>
    <property type="match status" value="1"/>
</dbReference>